<evidence type="ECO:0000313" key="2">
    <source>
        <dbReference type="EMBL" id="MEJ1249293.1"/>
    </source>
</evidence>
<dbReference type="PANTHER" id="PTHR30399:SF1">
    <property type="entry name" value="UTP PYROPHOSPHATASE"/>
    <property type="match status" value="1"/>
</dbReference>
<keyword evidence="2" id="KW-0378">Hydrolase</keyword>
<dbReference type="PANTHER" id="PTHR30399">
    <property type="entry name" value="UNCHARACTERIZED PROTEIN YGJP"/>
    <property type="match status" value="1"/>
</dbReference>
<dbReference type="GO" id="GO:0008237">
    <property type="term" value="F:metallopeptidase activity"/>
    <property type="evidence" value="ECO:0007669"/>
    <property type="project" value="UniProtKB-KW"/>
</dbReference>
<evidence type="ECO:0000313" key="3">
    <source>
        <dbReference type="Proteomes" id="UP001364472"/>
    </source>
</evidence>
<dbReference type="CDD" id="cd07344">
    <property type="entry name" value="M48_yhfN_like"/>
    <property type="match status" value="1"/>
</dbReference>
<dbReference type="Pfam" id="PF01863">
    <property type="entry name" value="YgjP-like"/>
    <property type="match status" value="1"/>
</dbReference>
<keyword evidence="2" id="KW-0482">Metalloprotease</keyword>
<dbReference type="AlphaFoldDB" id="A0AAW9R1G1"/>
<dbReference type="EMBL" id="JBBDHC010000007">
    <property type="protein sequence ID" value="MEJ1249293.1"/>
    <property type="molecule type" value="Genomic_DNA"/>
</dbReference>
<keyword evidence="2" id="KW-0645">Protease</keyword>
<dbReference type="Proteomes" id="UP001364472">
    <property type="component" value="Unassembled WGS sequence"/>
</dbReference>
<feature type="domain" description="YgjP-like metallopeptidase" evidence="1">
    <location>
        <begin position="34"/>
        <end position="238"/>
    </location>
</feature>
<reference evidence="2 3" key="1">
    <citation type="journal article" date="2016" name="Antonie Van Leeuwenhoek">
        <title>Denitratimonas tolerans gen. nov., sp. nov., a denitrifying bacterium isolated from a bioreactor for tannery wastewater treatment.</title>
        <authorList>
            <person name="Han S.I."/>
            <person name="Kim J.O."/>
            <person name="Lee Y.R."/>
            <person name="Ekpeghere K.I."/>
            <person name="Koh S.C."/>
            <person name="Whang K.S."/>
        </authorList>
    </citation>
    <scope>NUCLEOTIDE SEQUENCE [LARGE SCALE GENOMIC DNA]</scope>
    <source>
        <strain evidence="2 3">KACC 17565</strain>
    </source>
</reference>
<keyword evidence="3" id="KW-1185">Reference proteome</keyword>
<accession>A0AAW9R1G1</accession>
<sequence length="253" mass="28404">MRRARPQQRDTLAVRLPDGREIGVLRVVDPRARHLRLLLSARGPRLTVPAGVPAHEAQRFLDRHLAWLADQLAEDPGAPAPASALVPGEAAQVPLRGRLLEVEWRASRRLGVTQDGEGLVIDLSPSASPAAVRRALREFHLSEARADVGRWLPHYLPGLPRAPRLWRIRPLASLWGSMSTSGTLSLDLALVLGPPEAFHYVLVHELCHLIQPNHSPAFWREVEHRFPDWRAQRRYLREDGLALKGTLRTLLED</sequence>
<organism evidence="2 3">
    <name type="scientific">Denitratimonas tolerans</name>
    <dbReference type="NCBI Taxonomy" id="1338420"/>
    <lineage>
        <taxon>Bacteria</taxon>
        <taxon>Pseudomonadati</taxon>
        <taxon>Pseudomonadota</taxon>
        <taxon>Gammaproteobacteria</taxon>
        <taxon>Lysobacterales</taxon>
        <taxon>Lysobacteraceae</taxon>
        <taxon>Denitratimonas</taxon>
    </lineage>
</organism>
<dbReference type="InterPro" id="IPR053136">
    <property type="entry name" value="UTP_pyrophosphatase-like"/>
</dbReference>
<evidence type="ECO:0000259" key="1">
    <source>
        <dbReference type="Pfam" id="PF01863"/>
    </source>
</evidence>
<dbReference type="RefSeq" id="WP_337335011.1">
    <property type="nucleotide sequence ID" value="NZ_JBBDHC010000007.1"/>
</dbReference>
<protein>
    <submittedName>
        <fullName evidence="2">SprT family zinc-dependent metalloprotease</fullName>
        <ecNumber evidence="2">3.4.-.-</ecNumber>
    </submittedName>
</protein>
<gene>
    <name evidence="2" type="ORF">WB794_06355</name>
</gene>
<dbReference type="Gene3D" id="3.30.2010.10">
    <property type="entry name" value="Metalloproteases ('zincins'), catalytic domain"/>
    <property type="match status" value="1"/>
</dbReference>
<name>A0AAW9R1G1_9GAMM</name>
<dbReference type="InterPro" id="IPR002725">
    <property type="entry name" value="YgjP-like_metallopeptidase"/>
</dbReference>
<proteinExistence type="predicted"/>
<dbReference type="EC" id="3.4.-.-" evidence="2"/>
<comment type="caution">
    <text evidence="2">The sequence shown here is derived from an EMBL/GenBank/DDBJ whole genome shotgun (WGS) entry which is preliminary data.</text>
</comment>